<dbReference type="InterPro" id="IPR035940">
    <property type="entry name" value="CAP_sf"/>
</dbReference>
<dbReference type="PANTHER" id="PTHR10334">
    <property type="entry name" value="CYSTEINE-RICH SECRETORY PROTEIN-RELATED"/>
    <property type="match status" value="1"/>
</dbReference>
<dbReference type="EMBL" id="OV696702">
    <property type="protein sequence ID" value="CAH1249115.1"/>
    <property type="molecule type" value="Genomic_DNA"/>
</dbReference>
<name>A0A8K0EI04_BRALA</name>
<gene>
    <name evidence="2" type="primary">GLIPR2</name>
    <name evidence="2" type="ORF">BLAG_LOCUS10323</name>
</gene>
<dbReference type="SMART" id="SM00198">
    <property type="entry name" value="SCP"/>
    <property type="match status" value="1"/>
</dbReference>
<dbReference type="InterPro" id="IPR014044">
    <property type="entry name" value="CAP_dom"/>
</dbReference>
<dbReference type="PRINTS" id="PR00837">
    <property type="entry name" value="V5TPXLIKE"/>
</dbReference>
<keyword evidence="3" id="KW-1185">Reference proteome</keyword>
<dbReference type="InterPro" id="IPR018244">
    <property type="entry name" value="Allrgn_V5/Tpx1_CS"/>
</dbReference>
<organism evidence="2 3">
    <name type="scientific">Branchiostoma lanceolatum</name>
    <name type="common">Common lancelet</name>
    <name type="synonym">Amphioxus lanceolatum</name>
    <dbReference type="NCBI Taxonomy" id="7740"/>
    <lineage>
        <taxon>Eukaryota</taxon>
        <taxon>Metazoa</taxon>
        <taxon>Chordata</taxon>
        <taxon>Cephalochordata</taxon>
        <taxon>Leptocardii</taxon>
        <taxon>Amphioxiformes</taxon>
        <taxon>Branchiostomatidae</taxon>
        <taxon>Branchiostoma</taxon>
    </lineage>
</organism>
<dbReference type="PROSITE" id="PS01010">
    <property type="entry name" value="CRISP_2"/>
    <property type="match status" value="1"/>
</dbReference>
<dbReference type="GO" id="GO:0005576">
    <property type="term" value="C:extracellular region"/>
    <property type="evidence" value="ECO:0007669"/>
    <property type="project" value="InterPro"/>
</dbReference>
<reference evidence="2" key="1">
    <citation type="submission" date="2022-01" db="EMBL/GenBank/DDBJ databases">
        <authorList>
            <person name="Braso-Vives M."/>
        </authorList>
    </citation>
    <scope>NUCLEOTIDE SEQUENCE</scope>
</reference>
<protein>
    <submittedName>
        <fullName evidence="2">GLIPR2 protein</fullName>
    </submittedName>
</protein>
<dbReference type="Gene3D" id="3.40.33.10">
    <property type="entry name" value="CAP"/>
    <property type="match status" value="1"/>
</dbReference>
<accession>A0A8K0EI04</accession>
<dbReference type="OrthoDB" id="337038at2759"/>
<proteinExistence type="predicted"/>
<dbReference type="AlphaFoldDB" id="A0A8K0EI04"/>
<dbReference type="InterPro" id="IPR034113">
    <property type="entry name" value="SCP_GAPR1-like"/>
</dbReference>
<dbReference type="Proteomes" id="UP000838412">
    <property type="component" value="Chromosome 17"/>
</dbReference>
<dbReference type="CDD" id="cd05382">
    <property type="entry name" value="CAP_GAPR1-like"/>
    <property type="match status" value="1"/>
</dbReference>
<evidence type="ECO:0000259" key="1">
    <source>
        <dbReference type="SMART" id="SM00198"/>
    </source>
</evidence>
<feature type="domain" description="SCP" evidence="1">
    <location>
        <begin position="2"/>
        <end position="117"/>
    </location>
</feature>
<evidence type="ECO:0000313" key="2">
    <source>
        <dbReference type="EMBL" id="CAH1249115.1"/>
    </source>
</evidence>
<evidence type="ECO:0000313" key="3">
    <source>
        <dbReference type="Proteomes" id="UP000838412"/>
    </source>
</evidence>
<dbReference type="Pfam" id="PF00188">
    <property type="entry name" value="CAP"/>
    <property type="match status" value="1"/>
</dbReference>
<dbReference type="SUPFAM" id="SSF55797">
    <property type="entry name" value="PR-1-like"/>
    <property type="match status" value="1"/>
</dbReference>
<dbReference type="InterPro" id="IPR001283">
    <property type="entry name" value="CRISP-related"/>
</dbReference>
<sequence>MNRYRHLHNAPALRWDHALATSAEKWAENLARNNEITDTGSGDSENELFHFPIVTCQAAVNTWYSEAACYHKDSPGPNFQNIAHFSQLVWKSSRRVGCGVSGRYMCCNYSPHGNILTDDAFQRNVEIPNGWTLPAGLTPPSKCGRKFKPPPQSNVIGQRLGIRFDDVINNLF</sequence>